<gene>
    <name evidence="2" type="ORF">IIQ43_00385</name>
</gene>
<evidence type="ECO:0000313" key="3">
    <source>
        <dbReference type="Proteomes" id="UP000619170"/>
    </source>
</evidence>
<keyword evidence="3" id="KW-1185">Reference proteome</keyword>
<organism evidence="2 3">
    <name type="scientific">Acinetobacter oleivorans</name>
    <dbReference type="NCBI Taxonomy" id="1148157"/>
    <lineage>
        <taxon>Bacteria</taxon>
        <taxon>Pseudomonadati</taxon>
        <taxon>Pseudomonadota</taxon>
        <taxon>Gammaproteobacteria</taxon>
        <taxon>Moraxellales</taxon>
        <taxon>Moraxellaceae</taxon>
        <taxon>Acinetobacter</taxon>
    </lineage>
</organism>
<sequence>MMSKKILPFVVLSCVLNSTLVQAVEINKDLNLNFTATAMSEYRRSGFDLSDGKPVVQGLVSLAHKSGWDISAQISNYDVTVTPAKYEIAYTVGYFHPFTEKVYVYSSIGQTVLPNWADGNVTEWFISANAYGAFFNYYYDWGKHSDAQYRYIGYKYNFPKNVWLDMRYGYNDVGVQLTNEDGDIRHNYSTRKVELGKKYNGIDYTLTYVDTDLTNSECTQIMAFGDKCSATVVFGIKKTF</sequence>
<feature type="chain" id="PRO_5047131163" evidence="1">
    <location>
        <begin position="24"/>
        <end position="240"/>
    </location>
</feature>
<evidence type="ECO:0000256" key="1">
    <source>
        <dbReference type="SAM" id="SignalP"/>
    </source>
</evidence>
<dbReference type="Pfam" id="PF09694">
    <property type="entry name" value="Gcw_chp"/>
    <property type="match status" value="1"/>
</dbReference>
<reference evidence="2 3" key="1">
    <citation type="submission" date="2020-10" db="EMBL/GenBank/DDBJ databases">
        <authorList>
            <person name="Mohd Rani F."/>
        </authorList>
    </citation>
    <scope>NUCLEOTIDE SEQUENCE [LARGE SCALE GENOMIC DNA]</scope>
    <source>
        <strain evidence="2 3">AC1583</strain>
    </source>
</reference>
<proteinExistence type="predicted"/>
<keyword evidence="1" id="KW-0732">Signal</keyword>
<feature type="signal peptide" evidence="1">
    <location>
        <begin position="1"/>
        <end position="23"/>
    </location>
</feature>
<comment type="caution">
    <text evidence="2">The sequence shown here is derived from an EMBL/GenBank/DDBJ whole genome shotgun (WGS) entry which is preliminary data.</text>
</comment>
<name>A0ABR9NF87_9GAMM</name>
<dbReference type="EMBL" id="JADAZL010000001">
    <property type="protein sequence ID" value="MBE2162986.1"/>
    <property type="molecule type" value="Genomic_DNA"/>
</dbReference>
<dbReference type="InterPro" id="IPR010239">
    <property type="entry name" value="CHP02001"/>
</dbReference>
<protein>
    <submittedName>
        <fullName evidence="2">Uncharacterized protein</fullName>
    </submittedName>
</protein>
<evidence type="ECO:0000313" key="2">
    <source>
        <dbReference type="EMBL" id="MBE2162986.1"/>
    </source>
</evidence>
<dbReference type="NCBIfam" id="TIGR02001">
    <property type="entry name" value="gcw_chp"/>
    <property type="match status" value="1"/>
</dbReference>
<accession>A0ABR9NF87</accession>
<dbReference type="Proteomes" id="UP000619170">
    <property type="component" value="Unassembled WGS sequence"/>
</dbReference>
<reference evidence="3" key="2">
    <citation type="submission" date="2023-07" db="EMBL/GenBank/DDBJ databases">
        <title>Acinetobacter oleivorans assembled AC1583.</title>
        <authorList>
            <person name="Yeo C.C."/>
        </authorList>
    </citation>
    <scope>NUCLEOTIDE SEQUENCE [LARGE SCALE GENOMIC DNA]</scope>
    <source>
        <strain evidence="3">AC1583</strain>
    </source>
</reference>